<evidence type="ECO:0000259" key="4">
    <source>
        <dbReference type="Pfam" id="PF25876"/>
    </source>
</evidence>
<keyword evidence="1" id="KW-0175">Coiled coil</keyword>
<keyword evidence="3" id="KW-0472">Membrane</keyword>
<dbReference type="InterPro" id="IPR058625">
    <property type="entry name" value="MdtA-like_BSH"/>
</dbReference>
<dbReference type="PANTHER" id="PTHR30386:SF24">
    <property type="entry name" value="MULTIDRUG RESISTANCE EFFLUX PUMP"/>
    <property type="match status" value="1"/>
</dbReference>
<evidence type="ECO:0000259" key="5">
    <source>
        <dbReference type="Pfam" id="PF25917"/>
    </source>
</evidence>
<dbReference type="Proteomes" id="UP000185598">
    <property type="component" value="Unassembled WGS sequence"/>
</dbReference>
<dbReference type="InterPro" id="IPR058624">
    <property type="entry name" value="MdtA-like_HH"/>
</dbReference>
<proteinExistence type="predicted"/>
<dbReference type="Proteomes" id="UP000544107">
    <property type="component" value="Unassembled WGS sequence"/>
</dbReference>
<dbReference type="Pfam" id="PF25876">
    <property type="entry name" value="HH_MFP_RND"/>
    <property type="match status" value="1"/>
</dbReference>
<organism evidence="7 8">
    <name type="scientific">Allorhizobium taibaishanense</name>
    <dbReference type="NCBI Taxonomy" id="887144"/>
    <lineage>
        <taxon>Bacteria</taxon>
        <taxon>Pseudomonadati</taxon>
        <taxon>Pseudomonadota</taxon>
        <taxon>Alphaproteobacteria</taxon>
        <taxon>Hyphomicrobiales</taxon>
        <taxon>Rhizobiaceae</taxon>
        <taxon>Rhizobium/Agrobacterium group</taxon>
        <taxon>Allorhizobium</taxon>
    </lineage>
</organism>
<evidence type="ECO:0000313" key="6">
    <source>
        <dbReference type="EMBL" id="MBB4006793.1"/>
    </source>
</evidence>
<dbReference type="OrthoDB" id="9811754at2"/>
<sequence>MSVSPRKGAVRAVDTSDHTVSQDDAVMNDAAEAETGDAVARDARAKAETGASAGVAAPAGQKAPVKKRRSPVLPVVLIAVLGAAGYFGYNYWTEGRFMISTDDAYLGGDIAVITPKVTGYVETVLVADNDHVKKGDVIATLDDGDYRIALDQAKSQLASQKLTVDRIETQVKGGEASLMQAKAQQASAEATLRTAMLSFKRVTDLRAQSVMSQAELDTATSSLDVGRANVDAAVAAVASAQSSIDVLKAQKAEAQAAVLTADLAVAKAQRDLNFTVLRAPYDGVIGNLAVQVGDLVSSSKRLASLVPVSRLYIDANFKETQLSGIVPGSKARLQVDAYKEHDIEGTVVSIAAGSGSVFSMLPAENATGNFTKIIQRVPVRIAVPQDVLDKGILRAGLSVVVDVDTRTAPNQGTKADTAAKPAESK</sequence>
<evidence type="ECO:0000256" key="2">
    <source>
        <dbReference type="SAM" id="MobiDB-lite"/>
    </source>
</evidence>
<dbReference type="SUPFAM" id="SSF111369">
    <property type="entry name" value="HlyD-like secretion proteins"/>
    <property type="match status" value="3"/>
</dbReference>
<evidence type="ECO:0000313" key="8">
    <source>
        <dbReference type="Proteomes" id="UP000185598"/>
    </source>
</evidence>
<protein>
    <submittedName>
        <fullName evidence="7">Hemolysin D</fullName>
    </submittedName>
    <submittedName>
        <fullName evidence="6">Membrane fusion protein (Multidrug efflux system)</fullName>
    </submittedName>
</protein>
<keyword evidence="3" id="KW-1133">Transmembrane helix</keyword>
<dbReference type="STRING" id="887144.BJF91_22035"/>
<dbReference type="Gene3D" id="2.40.50.100">
    <property type="match status" value="1"/>
</dbReference>
<dbReference type="EMBL" id="MKIN01000022">
    <property type="protein sequence ID" value="OLP49685.1"/>
    <property type="molecule type" value="Genomic_DNA"/>
</dbReference>
<dbReference type="RefSeq" id="WP_075615471.1">
    <property type="nucleotide sequence ID" value="NZ_JACIED010000001.1"/>
</dbReference>
<evidence type="ECO:0000256" key="1">
    <source>
        <dbReference type="SAM" id="Coils"/>
    </source>
</evidence>
<dbReference type="Gene3D" id="2.40.30.170">
    <property type="match status" value="1"/>
</dbReference>
<feature type="coiled-coil region" evidence="1">
    <location>
        <begin position="237"/>
        <end position="269"/>
    </location>
</feature>
<feature type="transmembrane region" description="Helical" evidence="3">
    <location>
        <begin position="72"/>
        <end position="92"/>
    </location>
</feature>
<dbReference type="Gene3D" id="1.10.287.470">
    <property type="entry name" value="Helix hairpin bin"/>
    <property type="match status" value="2"/>
</dbReference>
<keyword evidence="3" id="KW-0812">Transmembrane</keyword>
<accession>A0A1Q9A555</accession>
<keyword evidence="8" id="KW-1185">Reference proteome</keyword>
<evidence type="ECO:0000313" key="7">
    <source>
        <dbReference type="EMBL" id="OLP49685.1"/>
    </source>
</evidence>
<feature type="region of interest" description="Disordered" evidence="2">
    <location>
        <begin position="1"/>
        <end position="44"/>
    </location>
</feature>
<comment type="caution">
    <text evidence="7">The sequence shown here is derived from an EMBL/GenBank/DDBJ whole genome shotgun (WGS) entry which is preliminary data.</text>
</comment>
<name>A0A1Q9A555_9HYPH</name>
<dbReference type="EMBL" id="JACIED010000001">
    <property type="protein sequence ID" value="MBB4006793.1"/>
    <property type="molecule type" value="Genomic_DNA"/>
</dbReference>
<dbReference type="Pfam" id="PF25917">
    <property type="entry name" value="BSH_RND"/>
    <property type="match status" value="1"/>
</dbReference>
<dbReference type="GO" id="GO:0055085">
    <property type="term" value="P:transmembrane transport"/>
    <property type="evidence" value="ECO:0007669"/>
    <property type="project" value="InterPro"/>
</dbReference>
<evidence type="ECO:0000256" key="3">
    <source>
        <dbReference type="SAM" id="Phobius"/>
    </source>
</evidence>
<dbReference type="PANTHER" id="PTHR30386">
    <property type="entry name" value="MEMBRANE FUSION SUBUNIT OF EMRAB-TOLC MULTIDRUG EFFLUX PUMP"/>
    <property type="match status" value="1"/>
</dbReference>
<gene>
    <name evidence="7" type="ORF">BJF91_22035</name>
    <name evidence="6" type="ORF">GGQ71_001029</name>
</gene>
<evidence type="ECO:0000313" key="9">
    <source>
        <dbReference type="Proteomes" id="UP000544107"/>
    </source>
</evidence>
<reference evidence="6 9" key="2">
    <citation type="submission" date="2020-08" db="EMBL/GenBank/DDBJ databases">
        <title>Genomic Encyclopedia of Type Strains, Phase IV (KMG-IV): sequencing the most valuable type-strain genomes for metagenomic binning, comparative biology and taxonomic classification.</title>
        <authorList>
            <person name="Goeker M."/>
        </authorList>
    </citation>
    <scope>NUCLEOTIDE SEQUENCE [LARGE SCALE GENOMIC DNA]</scope>
    <source>
        <strain evidence="6 9">DSM 100021</strain>
    </source>
</reference>
<dbReference type="InterPro" id="IPR050739">
    <property type="entry name" value="MFP"/>
</dbReference>
<feature type="domain" description="Multidrug resistance protein MdtA-like alpha-helical hairpin" evidence="4">
    <location>
        <begin position="178"/>
        <end position="242"/>
    </location>
</feature>
<feature type="domain" description="Multidrug resistance protein MdtA-like barrel-sandwich hybrid" evidence="5">
    <location>
        <begin position="111"/>
        <end position="304"/>
    </location>
</feature>
<dbReference type="AlphaFoldDB" id="A0A1Q9A555"/>
<reference evidence="7 8" key="1">
    <citation type="submission" date="2016-09" db="EMBL/GenBank/DDBJ databases">
        <title>Rhizobium oryziradicis sp. nov., isolated from the root of rice.</title>
        <authorList>
            <person name="Zhao J."/>
            <person name="Zhang X."/>
        </authorList>
    </citation>
    <scope>NUCLEOTIDE SEQUENCE [LARGE SCALE GENOMIC DNA]</scope>
    <source>
        <strain evidence="7 8">14971</strain>
    </source>
</reference>